<dbReference type="GO" id="GO:0005886">
    <property type="term" value="C:plasma membrane"/>
    <property type="evidence" value="ECO:0007669"/>
    <property type="project" value="TreeGrafter"/>
</dbReference>
<dbReference type="InterPro" id="IPR017938">
    <property type="entry name" value="Riboflavin_synthase-like_b-brl"/>
</dbReference>
<keyword evidence="2" id="KW-0472">Membrane</keyword>
<dbReference type="EMBL" id="SPLM01000077">
    <property type="protein sequence ID" value="TMW61268.1"/>
    <property type="molecule type" value="Genomic_DNA"/>
</dbReference>
<keyword evidence="2" id="KW-1133">Transmembrane helix</keyword>
<keyword evidence="5" id="KW-1185">Reference proteome</keyword>
<dbReference type="Proteomes" id="UP000794436">
    <property type="component" value="Unassembled WGS sequence"/>
</dbReference>
<organism evidence="4 5">
    <name type="scientific">Pythium oligandrum</name>
    <name type="common">Mycoparasitic fungus</name>
    <dbReference type="NCBI Taxonomy" id="41045"/>
    <lineage>
        <taxon>Eukaryota</taxon>
        <taxon>Sar</taxon>
        <taxon>Stramenopiles</taxon>
        <taxon>Oomycota</taxon>
        <taxon>Peronosporomycetes</taxon>
        <taxon>Pythiales</taxon>
        <taxon>Pythiaceae</taxon>
        <taxon>Pythium</taxon>
    </lineage>
</organism>
<dbReference type="InterPro" id="IPR039261">
    <property type="entry name" value="FNR_nucleotide-bd"/>
</dbReference>
<sequence>MFVVKSKNADTSAINKPYMELERDTSGWATFQCMLALTVLSFYKIRRRWFGLFLRFHWVLFLAIIALAVIHGAAMVLVGVVPWALDVIFRYGIQVPLDQRRALHVGQVSVTTIATDLVRIQFPRVRTTIDNTGAKTTRAFHYEAGQYVFICIPRLSVLEWHPFTIGSALPNDMVIVYIKVLGDWTKKLAELASSQPTDNQIAVLIEGPYGAVSIDFEHSTTYSHFVLVSGGIGMTPMMALANQLFFDATHATPRHDAVWSVRERELIEALFLNATKPRGNEIPELAGPLPAQTWLPDVLCSTDSSNSNSGTFLCDIYLTKGTQLPDHPVDQTLGHCIKYGQRPDLAETLRQIGELTKQANPTNARVGVMVCGPSAMIRDVVTQSLLQSKTLGVCFDVHQETFDFQVELLLSWTAYAASTASALRLNGWYSCSTTEDAALLVANPQFECAKAELPLCHNEICVSNKTVEVFVKRKLAQQEDPNGKNRTVWFLQGGPGASSANMEQDMLLMYALTNATIDVYTMDHRGTGRSGFLQCDAAQALANGSPGGEALLLDELPSCVDDVLYEMDYHPEAYSVTSAAKDVEALVDFFHTQKDEAVYVYGVSYGTYLVGRVMHLAPPHIKGYMLDGVLPETGFSTADWNAYILEPTRRLLEACFDAPKCPLKLESRETVVEEVLQMYESIDVSVEDNVCAQLVSGSSGDDATPPSYMLRMLLGVLVRDTEWRTLVFSLLQRVYRCSQLDFEELELVWEPIVNQILMNYGMTPSQRSAPPPRVQSSGASTTPFLSELLYDLITFSELMASPVPTLDNITEAFYAGPFSEDGFDLGTYCAMIGAFRPDFNGSEPACDEIQDWVQYHDAVLPEMHHTFVYAHDKYWNTTATIPENASVLLVVGGLDFQTPSELGKREYEELKGKNKLLVEFAYGGHGTGFAPTELYDETHCGARILTSYVLNDGDVTRVDTSCIEKLPAFIPDDSTFDEVVLEVLEAQGLAK</sequence>
<dbReference type="InterPro" id="IPR000073">
    <property type="entry name" value="AB_hydrolase_1"/>
</dbReference>
<dbReference type="InterPro" id="IPR017927">
    <property type="entry name" value="FAD-bd_FR_type"/>
</dbReference>
<dbReference type="SUPFAM" id="SSF52343">
    <property type="entry name" value="Ferredoxin reductase-like, C-terminal NADP-linked domain"/>
    <property type="match status" value="1"/>
</dbReference>
<reference evidence="4" key="1">
    <citation type="submission" date="2019-03" db="EMBL/GenBank/DDBJ databases">
        <title>Long read genome sequence of the mycoparasitic Pythium oligandrum ATCC 38472 isolated from sugarbeet rhizosphere.</title>
        <authorList>
            <person name="Gaulin E."/>
        </authorList>
    </citation>
    <scope>NUCLEOTIDE SEQUENCE</scope>
    <source>
        <strain evidence="4">ATCC 38472_TT</strain>
    </source>
</reference>
<protein>
    <recommendedName>
        <fullName evidence="3">FAD-binding FR-type domain-containing protein</fullName>
    </recommendedName>
</protein>
<evidence type="ECO:0000256" key="2">
    <source>
        <dbReference type="SAM" id="Phobius"/>
    </source>
</evidence>
<dbReference type="InterPro" id="IPR050369">
    <property type="entry name" value="RBOH/FRE"/>
</dbReference>
<gene>
    <name evidence="4" type="ORF">Poli38472_013731</name>
</gene>
<proteinExistence type="predicted"/>
<dbReference type="PANTHER" id="PTHR11972:SF55">
    <property type="entry name" value="FERRIC REDUCTASE"/>
    <property type="match status" value="1"/>
</dbReference>
<dbReference type="PROSITE" id="PS51384">
    <property type="entry name" value="FAD_FR"/>
    <property type="match status" value="1"/>
</dbReference>
<dbReference type="AlphaFoldDB" id="A0A8K1CEV5"/>
<dbReference type="Pfam" id="PF08022">
    <property type="entry name" value="FAD_binding_8"/>
    <property type="match status" value="1"/>
</dbReference>
<dbReference type="InterPro" id="IPR029058">
    <property type="entry name" value="AB_hydrolase_fold"/>
</dbReference>
<dbReference type="Pfam" id="PF08030">
    <property type="entry name" value="NAD_binding_6"/>
    <property type="match status" value="1"/>
</dbReference>
<dbReference type="CDD" id="cd06186">
    <property type="entry name" value="NOX_Duox_like_FAD_NADP"/>
    <property type="match status" value="1"/>
</dbReference>
<accession>A0A8K1CEV5</accession>
<dbReference type="Gene3D" id="3.40.50.1820">
    <property type="entry name" value="alpha/beta hydrolase"/>
    <property type="match status" value="1"/>
</dbReference>
<dbReference type="OrthoDB" id="427735at2759"/>
<comment type="caution">
    <text evidence="4">The sequence shown here is derived from an EMBL/GenBank/DDBJ whole genome shotgun (WGS) entry which is preliminary data.</text>
</comment>
<feature type="transmembrane region" description="Helical" evidence="2">
    <location>
        <begin position="26"/>
        <end position="45"/>
    </location>
</feature>
<evidence type="ECO:0000313" key="5">
    <source>
        <dbReference type="Proteomes" id="UP000794436"/>
    </source>
</evidence>
<keyword evidence="2" id="KW-0812">Transmembrane</keyword>
<evidence type="ECO:0000313" key="4">
    <source>
        <dbReference type="EMBL" id="TMW61268.1"/>
    </source>
</evidence>
<keyword evidence="1" id="KW-0560">Oxidoreductase</keyword>
<dbReference type="GO" id="GO:0016491">
    <property type="term" value="F:oxidoreductase activity"/>
    <property type="evidence" value="ECO:0007669"/>
    <property type="project" value="UniProtKB-KW"/>
</dbReference>
<name>A0A8K1CEV5_PYTOL</name>
<feature type="transmembrane region" description="Helical" evidence="2">
    <location>
        <begin position="57"/>
        <end position="85"/>
    </location>
</feature>
<dbReference type="InterPro" id="IPR013112">
    <property type="entry name" value="FAD-bd_8"/>
</dbReference>
<dbReference type="Pfam" id="PF00561">
    <property type="entry name" value="Abhydrolase_1"/>
    <property type="match status" value="1"/>
</dbReference>
<dbReference type="InterPro" id="IPR013121">
    <property type="entry name" value="Fe_red_NAD-bd_6"/>
</dbReference>
<evidence type="ECO:0000259" key="3">
    <source>
        <dbReference type="PROSITE" id="PS51384"/>
    </source>
</evidence>
<dbReference type="Gene3D" id="3.40.50.80">
    <property type="entry name" value="Nucleotide-binding domain of ferredoxin-NADP reductase (FNR) module"/>
    <property type="match status" value="1"/>
</dbReference>
<feature type="domain" description="FAD-binding FR-type" evidence="3">
    <location>
        <begin position="100"/>
        <end position="215"/>
    </location>
</feature>
<dbReference type="SUPFAM" id="SSF53474">
    <property type="entry name" value="alpha/beta-Hydrolases"/>
    <property type="match status" value="1"/>
</dbReference>
<dbReference type="PANTHER" id="PTHR11972">
    <property type="entry name" value="NADPH OXIDASE"/>
    <property type="match status" value="1"/>
</dbReference>
<evidence type="ECO:0000256" key="1">
    <source>
        <dbReference type="ARBA" id="ARBA00023002"/>
    </source>
</evidence>
<dbReference type="SUPFAM" id="SSF63380">
    <property type="entry name" value="Riboflavin synthase domain-like"/>
    <property type="match status" value="1"/>
</dbReference>
<dbReference type="Gene3D" id="2.40.30.10">
    <property type="entry name" value="Translation factors"/>
    <property type="match status" value="1"/>
</dbReference>